<evidence type="ECO:0000256" key="2">
    <source>
        <dbReference type="ARBA" id="ARBA00022475"/>
    </source>
</evidence>
<keyword evidence="10" id="KW-1185">Reference proteome</keyword>
<dbReference type="InterPro" id="IPR036890">
    <property type="entry name" value="HATPase_C_sf"/>
</dbReference>
<feature type="transmembrane region" description="Helical" evidence="7">
    <location>
        <begin position="284"/>
        <end position="307"/>
    </location>
</feature>
<keyword evidence="5 9" id="KW-0418">Kinase</keyword>
<sequence>MRRKVTMKQFIYFFIIYFLLTLALFIVMNQLSSRTVESSLIHSSKNQMEYADEILDGIISEAALYGTRFVSDIDVRFYPQQRRELGNYDYQMKKNEILRRLEDILISSHVVESIGIYWPSDGTFITTSHDLLASQIYQKVHAKGWQTVGGSLYYFAKYPYIQTDAGAFPEPYIVGVQLKTDYLRSLLGKAVSDAASSNAFYVVNGKELWSNRKVDEQIAAAMPELLVEGIGDGIQDGEIRKFDYKSSEGDFYILAQYIAQIDTYLVTYTRMSDFLLPLDRNRQAFLLSIAAVVLLGLFVIQMFYRNFYRHVHLLRKKFQLVEQGNYNTRIPHKNDNEFSSLFNGFNHMMGEIQGLFASLETETELRRTAEFKQLQAQINPHFLYNSLFYIMSVAHSSPDAIIRMSKHLAEYYRYMTRLDTRPASLASELQLAEHYLAIMSLSKQIRYEIDLPPELADQPVKPLMIQPLVENAIQHGIEGRQGACEVSIQVRHGEEGSVVIAVSDDGKGLEPAEIQLLAERIERSEPPEGDRGIGLWNVSRRLKNTYGESSGLRFVANSRGGLSVLMTIASQTEGGG</sequence>
<dbReference type="PANTHER" id="PTHR34220">
    <property type="entry name" value="SENSOR HISTIDINE KINASE YPDA"/>
    <property type="match status" value="1"/>
</dbReference>
<keyword evidence="6 7" id="KW-0472">Membrane</keyword>
<dbReference type="PROSITE" id="PS50885">
    <property type="entry name" value="HAMP"/>
    <property type="match status" value="1"/>
</dbReference>
<dbReference type="RefSeq" id="WP_101808624.1">
    <property type="nucleotide sequence ID" value="NZ_NFEZ01000004.1"/>
</dbReference>
<keyword evidence="2" id="KW-1003">Cell membrane</keyword>
<keyword evidence="7" id="KW-0812">Transmembrane</keyword>
<organism evidence="9 10">
    <name type="scientific">Paenibacillus pasadenensis</name>
    <dbReference type="NCBI Taxonomy" id="217090"/>
    <lineage>
        <taxon>Bacteria</taxon>
        <taxon>Bacillati</taxon>
        <taxon>Bacillota</taxon>
        <taxon>Bacilli</taxon>
        <taxon>Bacillales</taxon>
        <taxon>Paenibacillaceae</taxon>
        <taxon>Paenibacillus</taxon>
    </lineage>
</organism>
<dbReference type="Pfam" id="PF06580">
    <property type="entry name" value="His_kinase"/>
    <property type="match status" value="1"/>
</dbReference>
<dbReference type="Proteomes" id="UP000234789">
    <property type="component" value="Unassembled WGS sequence"/>
</dbReference>
<evidence type="ECO:0000313" key="9">
    <source>
        <dbReference type="EMBL" id="PLT44571.1"/>
    </source>
</evidence>
<dbReference type="InterPro" id="IPR003594">
    <property type="entry name" value="HATPase_dom"/>
</dbReference>
<evidence type="ECO:0000256" key="6">
    <source>
        <dbReference type="ARBA" id="ARBA00023136"/>
    </source>
</evidence>
<dbReference type="PANTHER" id="PTHR34220:SF7">
    <property type="entry name" value="SENSOR HISTIDINE KINASE YPDA"/>
    <property type="match status" value="1"/>
</dbReference>
<keyword evidence="4" id="KW-0808">Transferase</keyword>
<dbReference type="Gene3D" id="3.30.565.10">
    <property type="entry name" value="Histidine kinase-like ATPase, C-terminal domain"/>
    <property type="match status" value="1"/>
</dbReference>
<protein>
    <submittedName>
        <fullName evidence="9">Two-component system sensor kinase</fullName>
    </submittedName>
</protein>
<feature type="transmembrane region" description="Helical" evidence="7">
    <location>
        <begin position="12"/>
        <end position="31"/>
    </location>
</feature>
<proteinExistence type="predicted"/>
<feature type="domain" description="HAMP" evidence="8">
    <location>
        <begin position="305"/>
        <end position="357"/>
    </location>
</feature>
<dbReference type="AlphaFoldDB" id="A0A2N5N2K6"/>
<name>A0A2N5N2K6_9BACL</name>
<dbReference type="InterPro" id="IPR050640">
    <property type="entry name" value="Bact_2-comp_sensor_kinase"/>
</dbReference>
<accession>A0A2N5N2K6</accession>
<dbReference type="InterPro" id="IPR003660">
    <property type="entry name" value="HAMP_dom"/>
</dbReference>
<dbReference type="Gene3D" id="6.10.340.10">
    <property type="match status" value="1"/>
</dbReference>
<keyword evidence="3" id="KW-0597">Phosphoprotein</keyword>
<dbReference type="EMBL" id="NFEZ01000004">
    <property type="protein sequence ID" value="PLT44571.1"/>
    <property type="molecule type" value="Genomic_DNA"/>
</dbReference>
<dbReference type="CDD" id="cd06225">
    <property type="entry name" value="HAMP"/>
    <property type="match status" value="1"/>
</dbReference>
<comment type="subcellular location">
    <subcellularLocation>
        <location evidence="1">Cell membrane</location>
        <topology evidence="1">Multi-pass membrane protein</topology>
    </subcellularLocation>
</comment>
<dbReference type="GO" id="GO:0000155">
    <property type="term" value="F:phosphorelay sensor kinase activity"/>
    <property type="evidence" value="ECO:0007669"/>
    <property type="project" value="InterPro"/>
</dbReference>
<evidence type="ECO:0000256" key="1">
    <source>
        <dbReference type="ARBA" id="ARBA00004651"/>
    </source>
</evidence>
<evidence type="ECO:0000256" key="7">
    <source>
        <dbReference type="SAM" id="Phobius"/>
    </source>
</evidence>
<dbReference type="SMART" id="SM00304">
    <property type="entry name" value="HAMP"/>
    <property type="match status" value="1"/>
</dbReference>
<dbReference type="GO" id="GO:0005886">
    <property type="term" value="C:plasma membrane"/>
    <property type="evidence" value="ECO:0007669"/>
    <property type="project" value="UniProtKB-SubCell"/>
</dbReference>
<keyword evidence="7" id="KW-1133">Transmembrane helix</keyword>
<evidence type="ECO:0000256" key="4">
    <source>
        <dbReference type="ARBA" id="ARBA00022679"/>
    </source>
</evidence>
<reference evidence="9 10" key="1">
    <citation type="submission" date="2017-05" db="EMBL/GenBank/DDBJ databases">
        <title>Functional genome analysis of Paenibacillus pasadenensis strain R16: insights on endophytic life style and antifungal activity.</title>
        <authorList>
            <person name="Passera A."/>
            <person name="Marcolungo L."/>
            <person name="Casati P."/>
            <person name="Brasca M."/>
            <person name="Quaglino F."/>
            <person name="Delledonne M."/>
        </authorList>
    </citation>
    <scope>NUCLEOTIDE SEQUENCE [LARGE SCALE GENOMIC DNA]</scope>
    <source>
        <strain evidence="9 10">R16</strain>
    </source>
</reference>
<evidence type="ECO:0000313" key="10">
    <source>
        <dbReference type="Proteomes" id="UP000234789"/>
    </source>
</evidence>
<dbReference type="InterPro" id="IPR010559">
    <property type="entry name" value="Sig_transdc_His_kin_internal"/>
</dbReference>
<evidence type="ECO:0000256" key="5">
    <source>
        <dbReference type="ARBA" id="ARBA00022777"/>
    </source>
</evidence>
<dbReference type="Pfam" id="PF02518">
    <property type="entry name" value="HATPase_c"/>
    <property type="match status" value="1"/>
</dbReference>
<dbReference type="SUPFAM" id="SSF55874">
    <property type="entry name" value="ATPase domain of HSP90 chaperone/DNA topoisomerase II/histidine kinase"/>
    <property type="match status" value="1"/>
</dbReference>
<evidence type="ECO:0000259" key="8">
    <source>
        <dbReference type="PROSITE" id="PS50885"/>
    </source>
</evidence>
<dbReference type="SUPFAM" id="SSF158472">
    <property type="entry name" value="HAMP domain-like"/>
    <property type="match status" value="1"/>
</dbReference>
<comment type="caution">
    <text evidence="9">The sequence shown here is derived from an EMBL/GenBank/DDBJ whole genome shotgun (WGS) entry which is preliminary data.</text>
</comment>
<gene>
    <name evidence="9" type="ORF">B8V81_3002</name>
</gene>
<evidence type="ECO:0000256" key="3">
    <source>
        <dbReference type="ARBA" id="ARBA00022553"/>
    </source>
</evidence>